<organism evidence="4 5">
    <name type="scientific">Bifidobacterium longum</name>
    <dbReference type="NCBI Taxonomy" id="216816"/>
    <lineage>
        <taxon>Bacteria</taxon>
        <taxon>Bacillati</taxon>
        <taxon>Actinomycetota</taxon>
        <taxon>Actinomycetes</taxon>
        <taxon>Bifidobacteriales</taxon>
        <taxon>Bifidobacteriaceae</taxon>
        <taxon>Bifidobacterium</taxon>
    </lineage>
</organism>
<dbReference type="EMBL" id="WDVF01000025">
    <property type="protein sequence ID" value="KAB7132562.1"/>
    <property type="molecule type" value="Genomic_DNA"/>
</dbReference>
<protein>
    <submittedName>
        <fullName evidence="4">Bacteriophage protein gp1</fullName>
    </submittedName>
</protein>
<reference evidence="6 7" key="2">
    <citation type="journal article" date="2019" name="Nat. Med.">
        <title>A library of human gut bacterial isolates paired with longitudinal multiomics data enables mechanistic microbiome research.</title>
        <authorList>
            <person name="Poyet M."/>
            <person name="Groussin M."/>
            <person name="Gibbons S.M."/>
            <person name="Avila-Pacheco J."/>
            <person name="Jiang X."/>
            <person name="Kearney S.M."/>
            <person name="Perrotta A.R."/>
            <person name="Berdy B."/>
            <person name="Zhao S."/>
            <person name="Lieberman T.D."/>
            <person name="Swanson P.K."/>
            <person name="Smith M."/>
            <person name="Roesemann S."/>
            <person name="Alexander J.E."/>
            <person name="Rich S.A."/>
            <person name="Livny J."/>
            <person name="Vlamakis H."/>
            <person name="Clish C."/>
            <person name="Bullock K."/>
            <person name="Deik A."/>
            <person name="Scott J."/>
            <person name="Pierce K.A."/>
            <person name="Xavier R.J."/>
            <person name="Alm E.J."/>
        </authorList>
    </citation>
    <scope>NUCLEOTIDE SEQUENCE [LARGE SCALE GENOMIC DNA]</scope>
    <source>
        <strain evidence="3 6">BIOML-A166</strain>
        <strain evidence="2 7">BIOML-A320</strain>
    </source>
</reference>
<proteinExistence type="predicted"/>
<evidence type="ECO:0000313" key="4">
    <source>
        <dbReference type="EMBL" id="PKC89349.1"/>
    </source>
</evidence>
<evidence type="ECO:0000313" key="2">
    <source>
        <dbReference type="EMBL" id="KAB6836465.1"/>
    </source>
</evidence>
<dbReference type="Proteomes" id="UP000478746">
    <property type="component" value="Unassembled WGS sequence"/>
</dbReference>
<evidence type="ECO:0000313" key="5">
    <source>
        <dbReference type="Proteomes" id="UP000232654"/>
    </source>
</evidence>
<dbReference type="Proteomes" id="UP000461165">
    <property type="component" value="Unassembled WGS sequence"/>
</dbReference>
<evidence type="ECO:0000313" key="6">
    <source>
        <dbReference type="Proteomes" id="UP000461165"/>
    </source>
</evidence>
<dbReference type="InterPro" id="IPR057972">
    <property type="entry name" value="Terminase_7"/>
</dbReference>
<evidence type="ECO:0000313" key="3">
    <source>
        <dbReference type="EMBL" id="KAB7132562.1"/>
    </source>
</evidence>
<dbReference type="RefSeq" id="WP_131219309.1">
    <property type="nucleotide sequence ID" value="NZ_JADMOK010000009.1"/>
</dbReference>
<gene>
    <name evidence="4" type="ORF">APC1503_0942</name>
    <name evidence="3" type="ORF">GBC97_10105</name>
    <name evidence="2" type="ORF">GBK08_10205</name>
</gene>
<accession>A0A2N0T1S1</accession>
<comment type="caution">
    <text evidence="4">The sequence shown here is derived from an EMBL/GenBank/DDBJ whole genome shotgun (WGS) entry which is preliminary data.</text>
</comment>
<feature type="compositionally biased region" description="Basic and acidic residues" evidence="1">
    <location>
        <begin position="107"/>
        <end position="122"/>
    </location>
</feature>
<sequence length="134" mass="15332">MKSPDTVMGLDLPATRPDGREWLDLTKRWYRSMQTGPMAPRMGMEADWFSLMDLAKLKDDYWRMSKPSAVMAAEIRQREDSFLITPAARIKAKIEAIEADDMSTGTERPETRGEAVKEDVDRRRRQLRVVNGGA</sequence>
<dbReference type="EMBL" id="WEAY01000025">
    <property type="protein sequence ID" value="KAB6836465.1"/>
    <property type="molecule type" value="Genomic_DNA"/>
</dbReference>
<evidence type="ECO:0000256" key="1">
    <source>
        <dbReference type="SAM" id="MobiDB-lite"/>
    </source>
</evidence>
<feature type="region of interest" description="Disordered" evidence="1">
    <location>
        <begin position="100"/>
        <end position="134"/>
    </location>
</feature>
<dbReference type="Proteomes" id="UP000232654">
    <property type="component" value="Unassembled WGS sequence"/>
</dbReference>
<dbReference type="AlphaFoldDB" id="A0A2N0T1S1"/>
<dbReference type="EMBL" id="PJDT01000014">
    <property type="protein sequence ID" value="PKC89349.1"/>
    <property type="molecule type" value="Genomic_DNA"/>
</dbReference>
<reference evidence="4 5" key="1">
    <citation type="submission" date="2017-12" db="EMBL/GenBank/DDBJ databases">
        <title>Bifidobacterium longum APC/DPC strains.</title>
        <authorList>
            <person name="Arboleya S."/>
        </authorList>
    </citation>
    <scope>NUCLEOTIDE SEQUENCE [LARGE SCALE GENOMIC DNA]</scope>
    <source>
        <strain evidence="4 5">APC1503</strain>
    </source>
</reference>
<dbReference type="Pfam" id="PF25673">
    <property type="entry name" value="Terminase_7"/>
    <property type="match status" value="1"/>
</dbReference>
<name>A0A2N0T1S1_BIFLN</name>
<evidence type="ECO:0000313" key="7">
    <source>
        <dbReference type="Proteomes" id="UP000478746"/>
    </source>
</evidence>